<dbReference type="Proteomes" id="UP000255177">
    <property type="component" value="Unassembled WGS sequence"/>
</dbReference>
<dbReference type="EMBL" id="UIDD01000007">
    <property type="protein sequence ID" value="SUQ62817.1"/>
    <property type="molecule type" value="Genomic_DNA"/>
</dbReference>
<dbReference type="PIRSF" id="PIRSF001365">
    <property type="entry name" value="DHDPS"/>
    <property type="match status" value="1"/>
</dbReference>
<dbReference type="CDD" id="cd00408">
    <property type="entry name" value="DHDPS-like"/>
    <property type="match status" value="1"/>
</dbReference>
<dbReference type="GO" id="GO:0019262">
    <property type="term" value="P:N-acetylneuraminate catabolic process"/>
    <property type="evidence" value="ECO:0007669"/>
    <property type="project" value="TreeGrafter"/>
</dbReference>
<protein>
    <submittedName>
        <fullName evidence="5">4-hydroxy-tetrahydrodipicolinate synthase</fullName>
        <ecNumber evidence="5">4.3.3.7</ecNumber>
    </submittedName>
</protein>
<evidence type="ECO:0000256" key="4">
    <source>
        <dbReference type="PIRSR" id="PIRSR001365-2"/>
    </source>
</evidence>
<evidence type="ECO:0000313" key="5">
    <source>
        <dbReference type="EMBL" id="SUQ62817.1"/>
    </source>
</evidence>
<dbReference type="Gene3D" id="3.20.20.70">
    <property type="entry name" value="Aldolase class I"/>
    <property type="match status" value="1"/>
</dbReference>
<dbReference type="GO" id="GO:0005829">
    <property type="term" value="C:cytosol"/>
    <property type="evidence" value="ECO:0007669"/>
    <property type="project" value="TreeGrafter"/>
</dbReference>
<dbReference type="GO" id="GO:0008747">
    <property type="term" value="F:N-acetylneuraminate lyase activity"/>
    <property type="evidence" value="ECO:0007669"/>
    <property type="project" value="TreeGrafter"/>
</dbReference>
<dbReference type="SUPFAM" id="SSF51569">
    <property type="entry name" value="Aldolase"/>
    <property type="match status" value="1"/>
</dbReference>
<dbReference type="InterPro" id="IPR013785">
    <property type="entry name" value="Aldolase_TIM"/>
</dbReference>
<evidence type="ECO:0000256" key="1">
    <source>
        <dbReference type="ARBA" id="ARBA00023239"/>
    </source>
</evidence>
<dbReference type="GO" id="GO:0008840">
    <property type="term" value="F:4-hydroxy-tetrahydrodipicolinate synthase activity"/>
    <property type="evidence" value="ECO:0007669"/>
    <property type="project" value="UniProtKB-EC"/>
</dbReference>
<keyword evidence="6" id="KW-1185">Reference proteome</keyword>
<dbReference type="InterPro" id="IPR002220">
    <property type="entry name" value="DapA-like"/>
</dbReference>
<dbReference type="EC" id="4.3.3.7" evidence="5"/>
<dbReference type="AlphaFoldDB" id="A0A380SXV5"/>
<gene>
    <name evidence="5" type="primary">dapA 1</name>
    <name evidence="5" type="ORF">CCOS864_02266</name>
</gene>
<dbReference type="SMART" id="SM01130">
    <property type="entry name" value="DHDPS"/>
    <property type="match status" value="1"/>
</dbReference>
<dbReference type="PRINTS" id="PR00146">
    <property type="entry name" value="DHPICSNTHASE"/>
</dbReference>
<sequence>MSKTFHGIIGYTITPFSADGEQLDLDALGRSIDRLIDGGVHAIAPLGSTGEGAYLSDLEWQQVAAFSLRHIAGRVPTIVSVSDLTTAGAIRRARFAQEHGADAVMVLPAAYWKLTEAEIFEHYRAIGASIKLPIMLYNNPATSGTDMSVELILRIVREVENVTMVKESTGDIQRMHKLQLLGEGKVPFYNGCNPLALEAFVAGASGWCTAAPNLIPTLNQQLYQAVQANDLNAAKAVFYRQLPLLEFILKGGLPATIKAGLGMTGLPVGEPRRPVFALDTAGQARLQQLLKQMP</sequence>
<dbReference type="RefSeq" id="WP_115086413.1">
    <property type="nucleotide sequence ID" value="NZ_CBCSFG010000019.1"/>
</dbReference>
<feature type="active site" description="Proton donor/acceptor" evidence="3">
    <location>
        <position position="137"/>
    </location>
</feature>
<proteinExistence type="inferred from homology"/>
<keyword evidence="1 2" id="KW-0456">Lyase</keyword>
<evidence type="ECO:0000256" key="3">
    <source>
        <dbReference type="PIRSR" id="PIRSR001365-1"/>
    </source>
</evidence>
<evidence type="ECO:0000256" key="2">
    <source>
        <dbReference type="PIRNR" id="PIRNR001365"/>
    </source>
</evidence>
<evidence type="ECO:0000313" key="6">
    <source>
        <dbReference type="Proteomes" id="UP000255177"/>
    </source>
</evidence>
<name>A0A380SXV5_9PSED</name>
<reference evidence="6" key="1">
    <citation type="submission" date="2018-07" db="EMBL/GenBank/DDBJ databases">
        <authorList>
            <person name="Blom J."/>
        </authorList>
    </citation>
    <scope>NUCLEOTIDE SEQUENCE [LARGE SCALE GENOMIC DNA]</scope>
    <source>
        <strain evidence="6">CCOS 864</strain>
    </source>
</reference>
<comment type="similarity">
    <text evidence="2">Belongs to the DapA family.</text>
</comment>
<dbReference type="PANTHER" id="PTHR42849">
    <property type="entry name" value="N-ACETYLNEURAMINATE LYASE"/>
    <property type="match status" value="1"/>
</dbReference>
<feature type="active site" description="Schiff-base intermediate with substrate" evidence="3">
    <location>
        <position position="166"/>
    </location>
</feature>
<dbReference type="PANTHER" id="PTHR42849:SF1">
    <property type="entry name" value="N-ACETYLNEURAMINATE LYASE"/>
    <property type="match status" value="1"/>
</dbReference>
<accession>A0A380SXV5</accession>
<feature type="binding site" evidence="4">
    <location>
        <position position="49"/>
    </location>
    <ligand>
        <name>pyruvate</name>
        <dbReference type="ChEBI" id="CHEBI:15361"/>
    </ligand>
</feature>
<organism evidence="5 6">
    <name type="scientific">Pseudomonas wadenswilerensis</name>
    <dbReference type="NCBI Taxonomy" id="1785161"/>
    <lineage>
        <taxon>Bacteria</taxon>
        <taxon>Pseudomonadati</taxon>
        <taxon>Pseudomonadota</taxon>
        <taxon>Gammaproteobacteria</taxon>
        <taxon>Pseudomonadales</taxon>
        <taxon>Pseudomonadaceae</taxon>
        <taxon>Pseudomonas</taxon>
    </lineage>
</organism>
<dbReference type="Pfam" id="PF00701">
    <property type="entry name" value="DHDPS"/>
    <property type="match status" value="1"/>
</dbReference>